<evidence type="ECO:0000259" key="5">
    <source>
        <dbReference type="PROSITE" id="PS50830"/>
    </source>
</evidence>
<dbReference type="EMBL" id="PEZH01000042">
    <property type="protein sequence ID" value="PIS15026.1"/>
    <property type="molecule type" value="Genomic_DNA"/>
</dbReference>
<dbReference type="SMART" id="SM00318">
    <property type="entry name" value="SNc"/>
    <property type="match status" value="1"/>
</dbReference>
<dbReference type="Gene3D" id="2.40.50.90">
    <property type="match status" value="1"/>
</dbReference>
<dbReference type="SUPFAM" id="SSF50199">
    <property type="entry name" value="Staphylococcal nuclease"/>
    <property type="match status" value="1"/>
</dbReference>
<proteinExistence type="predicted"/>
<keyword evidence="4" id="KW-0472">Membrane</keyword>
<feature type="domain" description="TNase-like" evidence="5">
    <location>
        <begin position="72"/>
        <end position="200"/>
    </location>
</feature>
<reference evidence="7" key="1">
    <citation type="submission" date="2017-09" db="EMBL/GenBank/DDBJ databases">
        <title>Depth-based differentiation of microbial function through sediment-hosted aquifers and enrichment of novel symbionts in the deep terrestrial subsurface.</title>
        <authorList>
            <person name="Probst A.J."/>
            <person name="Ladd B."/>
            <person name="Jarett J.K."/>
            <person name="Geller-Mcgrath D.E."/>
            <person name="Sieber C.M.K."/>
            <person name="Emerson J.B."/>
            <person name="Anantharaman K."/>
            <person name="Thomas B.C."/>
            <person name="Malmstrom R."/>
            <person name="Stieglmeier M."/>
            <person name="Klingl A."/>
            <person name="Woyke T."/>
            <person name="Ryan C.M."/>
            <person name="Banfield J.F."/>
        </authorList>
    </citation>
    <scope>NUCLEOTIDE SEQUENCE [LARGE SCALE GENOMIC DNA]</scope>
</reference>
<keyword evidence="4" id="KW-1133">Transmembrane helix</keyword>
<dbReference type="Pfam" id="PF00565">
    <property type="entry name" value="SNase"/>
    <property type="match status" value="1"/>
</dbReference>
<dbReference type="AlphaFoldDB" id="A0A2H0WQU9"/>
<evidence type="ECO:0000313" key="7">
    <source>
        <dbReference type="Proteomes" id="UP000231282"/>
    </source>
</evidence>
<organism evidence="6 7">
    <name type="scientific">Candidatus Shapirobacteria bacterium CG09_land_8_20_14_0_10_38_17</name>
    <dbReference type="NCBI Taxonomy" id="1974884"/>
    <lineage>
        <taxon>Bacteria</taxon>
        <taxon>Candidatus Shapironibacteriota</taxon>
    </lineage>
</organism>
<evidence type="ECO:0000256" key="1">
    <source>
        <dbReference type="ARBA" id="ARBA00022722"/>
    </source>
</evidence>
<dbReference type="InterPro" id="IPR035437">
    <property type="entry name" value="SNase_OB-fold_sf"/>
</dbReference>
<protein>
    <recommendedName>
        <fullName evidence="5">TNase-like domain-containing protein</fullName>
    </recommendedName>
</protein>
<keyword evidence="2" id="KW-0255">Endonuclease</keyword>
<accession>A0A2H0WQU9</accession>
<keyword evidence="3" id="KW-0378">Hydrolase</keyword>
<dbReference type="InterPro" id="IPR016071">
    <property type="entry name" value="Staphylococal_nuclease_OB-fold"/>
</dbReference>
<evidence type="ECO:0000313" key="6">
    <source>
        <dbReference type="EMBL" id="PIS15026.1"/>
    </source>
</evidence>
<dbReference type="GO" id="GO:0016787">
    <property type="term" value="F:hydrolase activity"/>
    <property type="evidence" value="ECO:0007669"/>
    <property type="project" value="UniProtKB-KW"/>
</dbReference>
<dbReference type="PANTHER" id="PTHR12302:SF3">
    <property type="entry name" value="SERINE_THREONINE-PROTEIN KINASE 31"/>
    <property type="match status" value="1"/>
</dbReference>
<evidence type="ECO:0000256" key="3">
    <source>
        <dbReference type="ARBA" id="ARBA00022801"/>
    </source>
</evidence>
<gene>
    <name evidence="6" type="ORF">COT63_02200</name>
</gene>
<evidence type="ECO:0000256" key="2">
    <source>
        <dbReference type="ARBA" id="ARBA00022759"/>
    </source>
</evidence>
<dbReference type="Proteomes" id="UP000231282">
    <property type="component" value="Unassembled WGS sequence"/>
</dbReference>
<dbReference type="GO" id="GO:0004519">
    <property type="term" value="F:endonuclease activity"/>
    <property type="evidence" value="ECO:0007669"/>
    <property type="project" value="UniProtKB-KW"/>
</dbReference>
<feature type="transmembrane region" description="Helical" evidence="4">
    <location>
        <begin position="20"/>
        <end position="40"/>
    </location>
</feature>
<evidence type="ECO:0000256" key="4">
    <source>
        <dbReference type="SAM" id="Phobius"/>
    </source>
</evidence>
<comment type="caution">
    <text evidence="6">The sequence shown here is derived from an EMBL/GenBank/DDBJ whole genome shotgun (WGS) entry which is preliminary data.</text>
</comment>
<dbReference type="PANTHER" id="PTHR12302">
    <property type="entry name" value="EBNA2 BINDING PROTEIN P100"/>
    <property type="match status" value="1"/>
</dbReference>
<dbReference type="PROSITE" id="PS50830">
    <property type="entry name" value="TNASE_3"/>
    <property type="match status" value="1"/>
</dbReference>
<keyword evidence="4" id="KW-0812">Transmembrane</keyword>
<name>A0A2H0WQU9_9BACT</name>
<sequence>MPKISKSKKINPKGKIKITFPLVIGIIILILGSFLVALWGDSFFIEIAPKEINLQPTPIKEELTSPIPTQTDREKVRVVSVIDGDTIQLENGETLRYIGIDAPETVHQGKPVQCYGQEASLENKKLVEGKEIEVEKDVSEKDQYGRILRYVWAEGIFVNEYLVREGFAQAVTFPPDVKYQEQFLEAERKAREEGKGLWSGVCQN</sequence>
<keyword evidence="1" id="KW-0540">Nuclease</keyword>